<dbReference type="SUPFAM" id="SSF53067">
    <property type="entry name" value="Actin-like ATPase domain"/>
    <property type="match status" value="2"/>
</dbReference>
<accession>A0A0R1TUQ8</accession>
<feature type="domain" description="Gcp-like" evidence="1">
    <location>
        <begin position="35"/>
        <end position="224"/>
    </location>
</feature>
<dbReference type="PANTHER" id="PTHR11735:SF11">
    <property type="entry name" value="TRNA THREONYLCARBAMOYLADENOSINE BIOSYNTHESIS PROTEIN TSAB"/>
    <property type="match status" value="1"/>
</dbReference>
<dbReference type="EMBL" id="AZFH01000003">
    <property type="protein sequence ID" value="KRL84967.1"/>
    <property type="molecule type" value="Genomic_DNA"/>
</dbReference>
<sequence>MKILAIETSNKPLSVAVLEDQNLYAETKINYGMGKDHSKNLMPLIDATLQEAHLTIQEIDRLVVAKGPGSYTGLRIGATTAKTLAYTLDKELSSVSSLEVLAQAYPQTDAILVPVFDARRDNVFAGAYTWQDGKLVNVLADVHISITDLQAALRAFDQEIIFIGQDALNLKEKLSQDFPAHFAEQQFAYPSAYVLGLVGQKRDLEAIDTFVPAYLRLTQAERQWLDQNPQKDNDDDSYVQRV</sequence>
<evidence type="ECO:0000313" key="3">
    <source>
        <dbReference type="Proteomes" id="UP000051048"/>
    </source>
</evidence>
<dbReference type="PANTHER" id="PTHR11735">
    <property type="entry name" value="TRNA N6-ADENOSINE THREONYLCARBAMOYLTRANSFERASE"/>
    <property type="match status" value="1"/>
</dbReference>
<dbReference type="InterPro" id="IPR043129">
    <property type="entry name" value="ATPase_NBD"/>
</dbReference>
<evidence type="ECO:0000259" key="1">
    <source>
        <dbReference type="Pfam" id="PF00814"/>
    </source>
</evidence>
<dbReference type="Pfam" id="PF00814">
    <property type="entry name" value="TsaD"/>
    <property type="match status" value="1"/>
</dbReference>
<gene>
    <name evidence="2" type="ORF">FC36_GL001623</name>
</gene>
<evidence type="ECO:0000313" key="2">
    <source>
        <dbReference type="EMBL" id="KRL84967.1"/>
    </source>
</evidence>
<dbReference type="OrthoDB" id="9784166at2"/>
<dbReference type="InterPro" id="IPR022496">
    <property type="entry name" value="T6A_TsaB"/>
</dbReference>
<comment type="caution">
    <text evidence="2">The sequence shown here is derived from an EMBL/GenBank/DDBJ whole genome shotgun (WGS) entry which is preliminary data.</text>
</comment>
<protein>
    <submittedName>
        <fullName evidence="2">M22 family O-sialoglycoprotein endopeptidase</fullName>
    </submittedName>
</protein>
<dbReference type="GO" id="GO:0002949">
    <property type="term" value="P:tRNA threonylcarbamoyladenosine modification"/>
    <property type="evidence" value="ECO:0007669"/>
    <property type="project" value="InterPro"/>
</dbReference>
<dbReference type="PATRIC" id="fig|1423740.3.peg.1757"/>
<dbReference type="InterPro" id="IPR000905">
    <property type="entry name" value="Gcp-like_dom"/>
</dbReference>
<dbReference type="AlphaFoldDB" id="A0A0R1TUQ8"/>
<dbReference type="Proteomes" id="UP000051048">
    <property type="component" value="Unassembled WGS sequence"/>
</dbReference>
<organism evidence="2 3">
    <name type="scientific">Ligilactobacillus equi DSM 15833 = JCM 10991</name>
    <dbReference type="NCBI Taxonomy" id="1423740"/>
    <lineage>
        <taxon>Bacteria</taxon>
        <taxon>Bacillati</taxon>
        <taxon>Bacillota</taxon>
        <taxon>Bacilli</taxon>
        <taxon>Lactobacillales</taxon>
        <taxon>Lactobacillaceae</taxon>
        <taxon>Ligilactobacillus</taxon>
    </lineage>
</organism>
<dbReference type="STRING" id="1423740.FC36_GL001623"/>
<name>A0A0R1TUQ8_9LACO</name>
<dbReference type="NCBIfam" id="TIGR03725">
    <property type="entry name" value="T6A_YeaZ"/>
    <property type="match status" value="1"/>
</dbReference>
<dbReference type="GO" id="GO:0005829">
    <property type="term" value="C:cytosol"/>
    <property type="evidence" value="ECO:0007669"/>
    <property type="project" value="TreeGrafter"/>
</dbReference>
<proteinExistence type="predicted"/>
<reference evidence="2 3" key="1">
    <citation type="journal article" date="2015" name="Genome Announc.">
        <title>Expanding the biotechnology potential of lactobacilli through comparative genomics of 213 strains and associated genera.</title>
        <authorList>
            <person name="Sun Z."/>
            <person name="Harris H.M."/>
            <person name="McCann A."/>
            <person name="Guo C."/>
            <person name="Argimon S."/>
            <person name="Zhang W."/>
            <person name="Yang X."/>
            <person name="Jeffery I.B."/>
            <person name="Cooney J.C."/>
            <person name="Kagawa T.F."/>
            <person name="Liu W."/>
            <person name="Song Y."/>
            <person name="Salvetti E."/>
            <person name="Wrobel A."/>
            <person name="Rasinkangas P."/>
            <person name="Parkhill J."/>
            <person name="Rea M.C."/>
            <person name="O'Sullivan O."/>
            <person name="Ritari J."/>
            <person name="Douillard F.P."/>
            <person name="Paul Ross R."/>
            <person name="Yang R."/>
            <person name="Briner A.E."/>
            <person name="Felis G.E."/>
            <person name="de Vos W.M."/>
            <person name="Barrangou R."/>
            <person name="Klaenhammer T.R."/>
            <person name="Caufield P.W."/>
            <person name="Cui Y."/>
            <person name="Zhang H."/>
            <person name="O'Toole P.W."/>
        </authorList>
    </citation>
    <scope>NUCLEOTIDE SEQUENCE [LARGE SCALE GENOMIC DNA]</scope>
    <source>
        <strain evidence="2 3">DSM 15833</strain>
    </source>
</reference>
<dbReference type="Gene3D" id="3.30.420.40">
    <property type="match status" value="2"/>
</dbReference>
<dbReference type="RefSeq" id="WP_056986659.1">
    <property type="nucleotide sequence ID" value="NZ_AZFH01000003.1"/>
</dbReference>
<dbReference type="CDD" id="cd24032">
    <property type="entry name" value="ASKHA_NBD_TsaB"/>
    <property type="match status" value="1"/>
</dbReference>